<proteinExistence type="predicted"/>
<dbReference type="Proteomes" id="UP000218267">
    <property type="component" value="Chromosome"/>
</dbReference>
<reference evidence="1 2" key="1">
    <citation type="journal article" date="2018" name="Mar. Genomics">
        <title>Complete genome sequence of Marinifilaceae bacterium strain SPP2, isolated from the Antarctic marine sediment.</title>
        <authorList>
            <person name="Watanabe M."/>
            <person name="Kojima H."/>
            <person name="Fukui M."/>
        </authorList>
    </citation>
    <scope>NUCLEOTIDE SEQUENCE [LARGE SCALE GENOMIC DNA]</scope>
    <source>
        <strain evidence="1 2">SPP2</strain>
    </source>
</reference>
<evidence type="ECO:0000313" key="1">
    <source>
        <dbReference type="EMBL" id="BAX82429.1"/>
    </source>
</evidence>
<organism evidence="1 2">
    <name type="scientific">Labilibaculum antarcticum</name>
    <dbReference type="NCBI Taxonomy" id="1717717"/>
    <lineage>
        <taxon>Bacteria</taxon>
        <taxon>Pseudomonadati</taxon>
        <taxon>Bacteroidota</taxon>
        <taxon>Bacteroidia</taxon>
        <taxon>Marinilabiliales</taxon>
        <taxon>Marinifilaceae</taxon>
        <taxon>Labilibaculum</taxon>
    </lineage>
</organism>
<dbReference type="PROSITE" id="PS51257">
    <property type="entry name" value="PROKAR_LIPOPROTEIN"/>
    <property type="match status" value="1"/>
</dbReference>
<sequence>MKELKTFILVALFSAACFSCSKDDSPEKDIELSGKGMLAIGVSETGNTKSSAGTSFELENLKTAIISIEKDGAVLDGFNSKEVQLENWGDNSFTIKGVDLDNGDGYAITGFLLKNEDRATTFASPVDGSLAAAWVQEALPISFKIAVDETTQIDIQVVTTLGSKPQDFGYSSLSFSDKTPNVQSYLKNIETFFLDKNEKIVHHFTQRGIPTYSEIYRNHAVNKNITLDFIGQTIKHYYPVDGSLPEKITVEDHTRTNTQPTVDYFFTEHYESGNIKKIKNNLSLLTLNEEGFVTKNESLNATGVATGHIDYLYNEDDYITEYKYYNVDGSFSSALKLTVDSDGNALSRIRFNQDGEILYPKYESEYTNGLEVKLIRIELNENDEETESFVYDFEYNSENLLVRELQTQIYEETQVNTIEYNYSGNNLTSSTSTSQAYSYTTYYDEIGRTLYDDKEVINVLDYKGRLLERQYEDDGYNVVEIFDLYEELMEKKFYDSNEKLVKKIDNSVVIKYWENGHRKFMTSFAVRNMNLIESFSKTDFEYHHPTQKEQFELLSYVGNHFSYDENGVKLADCQIRWQNNSEYSEGIEIHVYENQYEKVDGKLSATKRVTSIFSYSQGDRSLRIVNTDDLYQYVVVTEDLLTGDITSKYYDAQGTEF</sequence>
<dbReference type="OrthoDB" id="9785122at2"/>
<protein>
    <submittedName>
        <fullName evidence="1">Uncharacterized protein</fullName>
    </submittedName>
</protein>
<gene>
    <name evidence="1" type="ORF">ALGA_4138</name>
</gene>
<keyword evidence="2" id="KW-1185">Reference proteome</keyword>
<dbReference type="KEGG" id="mbas:ALGA_4138"/>
<name>A0A1Y1CPP4_9BACT</name>
<dbReference type="AlphaFoldDB" id="A0A1Y1CPP4"/>
<dbReference type="EMBL" id="AP018042">
    <property type="protein sequence ID" value="BAX82429.1"/>
    <property type="molecule type" value="Genomic_DNA"/>
</dbReference>
<dbReference type="RefSeq" id="WP_096432734.1">
    <property type="nucleotide sequence ID" value="NZ_AP018042.1"/>
</dbReference>
<evidence type="ECO:0000313" key="2">
    <source>
        <dbReference type="Proteomes" id="UP000218267"/>
    </source>
</evidence>
<accession>A0A1Y1CPP4</accession>
<reference evidence="2" key="2">
    <citation type="journal article" date="2020" name="Antonie Van Leeuwenhoek">
        <title>Labilibaculum antarcticum sp. nov., a novel facultative anaerobic, psychrotorelant bacterium isolated from marine sediment of Antarctica.</title>
        <authorList>
            <person name="Watanabe M."/>
            <person name="Kojima H."/>
            <person name="Fukui M."/>
        </authorList>
    </citation>
    <scope>NUCLEOTIDE SEQUENCE [LARGE SCALE GENOMIC DNA]</scope>
    <source>
        <strain evidence="2">SPP2</strain>
    </source>
</reference>